<accession>A0A9P6XLF7</accession>
<feature type="compositionally biased region" description="Polar residues" evidence="1">
    <location>
        <begin position="1"/>
        <end position="10"/>
    </location>
</feature>
<evidence type="ECO:0000256" key="1">
    <source>
        <dbReference type="SAM" id="MobiDB-lite"/>
    </source>
</evidence>
<organism evidence="2 3">
    <name type="scientific">Rhizopus oryzae</name>
    <name type="common">Mucormycosis agent</name>
    <name type="synonym">Rhizopus arrhizus var. delemar</name>
    <dbReference type="NCBI Taxonomy" id="64495"/>
    <lineage>
        <taxon>Eukaryota</taxon>
        <taxon>Fungi</taxon>
        <taxon>Fungi incertae sedis</taxon>
        <taxon>Mucoromycota</taxon>
        <taxon>Mucoromycotina</taxon>
        <taxon>Mucoromycetes</taxon>
        <taxon>Mucorales</taxon>
        <taxon>Mucorineae</taxon>
        <taxon>Rhizopodaceae</taxon>
        <taxon>Rhizopus</taxon>
    </lineage>
</organism>
<dbReference type="EMBL" id="JAANIT010012910">
    <property type="protein sequence ID" value="KAG1522322.1"/>
    <property type="molecule type" value="Genomic_DNA"/>
</dbReference>
<proteinExistence type="predicted"/>
<dbReference type="AlphaFoldDB" id="A0A9P6XLF7"/>
<reference evidence="2" key="1">
    <citation type="journal article" date="2020" name="Microb. Genom.">
        <title>Genetic diversity of clinical and environmental Mucorales isolates obtained from an investigation of mucormycosis cases among solid organ transplant recipients.</title>
        <authorList>
            <person name="Nguyen M.H."/>
            <person name="Kaul D."/>
            <person name="Muto C."/>
            <person name="Cheng S.J."/>
            <person name="Richter R.A."/>
            <person name="Bruno V.M."/>
            <person name="Liu G."/>
            <person name="Beyhan S."/>
            <person name="Sundermann A.J."/>
            <person name="Mounaud S."/>
            <person name="Pasculle A.W."/>
            <person name="Nierman W.C."/>
            <person name="Driscoll E."/>
            <person name="Cumbie R."/>
            <person name="Clancy C.J."/>
            <person name="Dupont C.L."/>
        </authorList>
    </citation>
    <scope>NUCLEOTIDE SEQUENCE</scope>
    <source>
        <strain evidence="2">GL16</strain>
    </source>
</reference>
<evidence type="ECO:0000313" key="3">
    <source>
        <dbReference type="Proteomes" id="UP000717996"/>
    </source>
</evidence>
<protein>
    <submittedName>
        <fullName evidence="2">Uncharacterized protein</fullName>
    </submittedName>
</protein>
<comment type="caution">
    <text evidence="2">The sequence shown here is derived from an EMBL/GenBank/DDBJ whole genome shotgun (WGS) entry which is preliminary data.</text>
</comment>
<feature type="region of interest" description="Disordered" evidence="1">
    <location>
        <begin position="1"/>
        <end position="29"/>
    </location>
</feature>
<gene>
    <name evidence="2" type="ORF">G6F51_014614</name>
</gene>
<dbReference type="Proteomes" id="UP000717996">
    <property type="component" value="Unassembled WGS sequence"/>
</dbReference>
<name>A0A9P6XLF7_RHIOR</name>
<evidence type="ECO:0000313" key="2">
    <source>
        <dbReference type="EMBL" id="KAG1522322.1"/>
    </source>
</evidence>
<sequence>MAYSARQTPTAERRQAVGQPHAGDMQPPLIEECTADDGIVPERFGLGRKRQQPDRRAQPTQHSGGVYREGRRRFCLWRGFWHGA</sequence>
<feature type="region of interest" description="Disordered" evidence="1">
    <location>
        <begin position="42"/>
        <end position="65"/>
    </location>
</feature>